<gene>
    <name evidence="8" type="ORF">IAA72_04570</name>
</gene>
<accession>A0A9D9IAI0</accession>
<dbReference type="SMART" id="SM00829">
    <property type="entry name" value="PKS_ER"/>
    <property type="match status" value="1"/>
</dbReference>
<name>A0A9D9IAI0_9SPIO</name>
<dbReference type="AlphaFoldDB" id="A0A9D9IAI0"/>
<dbReference type="Gene3D" id="3.90.180.10">
    <property type="entry name" value="Medium-chain alcohol dehydrogenases, catalytic domain"/>
    <property type="match status" value="1"/>
</dbReference>
<dbReference type="InterPro" id="IPR013149">
    <property type="entry name" value="ADH-like_C"/>
</dbReference>
<feature type="domain" description="Enoyl reductase (ER)" evidence="7">
    <location>
        <begin position="7"/>
        <end position="341"/>
    </location>
</feature>
<dbReference type="Pfam" id="PF00107">
    <property type="entry name" value="ADH_zinc_N"/>
    <property type="match status" value="1"/>
</dbReference>
<dbReference type="InterPro" id="IPR013154">
    <property type="entry name" value="ADH-like_N"/>
</dbReference>
<dbReference type="CDD" id="cd05285">
    <property type="entry name" value="sorbitol_DH"/>
    <property type="match status" value="1"/>
</dbReference>
<evidence type="ECO:0000313" key="8">
    <source>
        <dbReference type="EMBL" id="MBO8469043.1"/>
    </source>
</evidence>
<dbReference type="GO" id="GO:0008270">
    <property type="term" value="F:zinc ion binding"/>
    <property type="evidence" value="ECO:0007669"/>
    <property type="project" value="InterPro"/>
</dbReference>
<dbReference type="Gene3D" id="3.40.50.720">
    <property type="entry name" value="NAD(P)-binding Rossmann-like Domain"/>
    <property type="match status" value="1"/>
</dbReference>
<keyword evidence="3 6" id="KW-0479">Metal-binding</keyword>
<dbReference type="Pfam" id="PF08240">
    <property type="entry name" value="ADH_N"/>
    <property type="match status" value="1"/>
</dbReference>
<comment type="cofactor">
    <cofactor evidence="1 6">
        <name>Zn(2+)</name>
        <dbReference type="ChEBI" id="CHEBI:29105"/>
    </cofactor>
</comment>
<sequence>MKTAVMKAIGKIELEEREIPQPKEGEVLIKIGYVGICGSDVHYFETGAIGDFVVKPPFVLGHEAAGTVVALGEGVDSLKIGDRVAMEPGKTCGHCEFCRTGRYNLCPDVQFFATPPYDGVFQEYVAYDASMCFRLPDNVSLMEGALIEPLAVGFHAANQGGAHIGQKAVVFGSGCIGLMCLLALKAEGVTEVYVVDVIDKRLEKAMELGAAGVINSSKEDAVERIMELAGGYGVDLAIDTAGADVTINQGIRMVKPGGTIVCVGYSRSGKVTLDMSVALNKEITFRTVFRYRHIYPMAIAAVSSGLINLRNVVTDTFTLDEIQEAMMKSVNDKVNIVKAVIEVAGE</sequence>
<keyword evidence="5" id="KW-0560">Oxidoreductase</keyword>
<reference evidence="8" key="2">
    <citation type="journal article" date="2021" name="PeerJ">
        <title>Extensive microbial diversity within the chicken gut microbiome revealed by metagenomics and culture.</title>
        <authorList>
            <person name="Gilroy R."/>
            <person name="Ravi A."/>
            <person name="Getino M."/>
            <person name="Pursley I."/>
            <person name="Horton D.L."/>
            <person name="Alikhan N.F."/>
            <person name="Baker D."/>
            <person name="Gharbi K."/>
            <person name="Hall N."/>
            <person name="Watson M."/>
            <person name="Adriaenssens E.M."/>
            <person name="Foster-Nyarko E."/>
            <person name="Jarju S."/>
            <person name="Secka A."/>
            <person name="Antonio M."/>
            <person name="Oren A."/>
            <person name="Chaudhuri R.R."/>
            <person name="La Ragione R."/>
            <person name="Hildebrand F."/>
            <person name="Pallen M.J."/>
        </authorList>
    </citation>
    <scope>NUCLEOTIDE SEQUENCE</scope>
    <source>
        <strain evidence="8">14700</strain>
    </source>
</reference>
<dbReference type="PANTHER" id="PTHR43161:SF9">
    <property type="entry name" value="SORBITOL DEHYDROGENASE"/>
    <property type="match status" value="1"/>
</dbReference>
<comment type="similarity">
    <text evidence="2 6">Belongs to the zinc-containing alcohol dehydrogenase family.</text>
</comment>
<dbReference type="PROSITE" id="PS00059">
    <property type="entry name" value="ADH_ZINC"/>
    <property type="match status" value="1"/>
</dbReference>
<dbReference type="InterPro" id="IPR036291">
    <property type="entry name" value="NAD(P)-bd_dom_sf"/>
</dbReference>
<dbReference type="GO" id="GO:0016616">
    <property type="term" value="F:oxidoreductase activity, acting on the CH-OH group of donors, NAD or NADP as acceptor"/>
    <property type="evidence" value="ECO:0007669"/>
    <property type="project" value="InterPro"/>
</dbReference>
<evidence type="ECO:0000256" key="2">
    <source>
        <dbReference type="ARBA" id="ARBA00008072"/>
    </source>
</evidence>
<reference evidence="8" key="1">
    <citation type="submission" date="2020-10" db="EMBL/GenBank/DDBJ databases">
        <authorList>
            <person name="Gilroy R."/>
        </authorList>
    </citation>
    <scope>NUCLEOTIDE SEQUENCE</scope>
    <source>
        <strain evidence="8">14700</strain>
    </source>
</reference>
<dbReference type="InterPro" id="IPR045306">
    <property type="entry name" value="SDH-like"/>
</dbReference>
<dbReference type="SUPFAM" id="SSF50129">
    <property type="entry name" value="GroES-like"/>
    <property type="match status" value="1"/>
</dbReference>
<dbReference type="InterPro" id="IPR020843">
    <property type="entry name" value="ER"/>
</dbReference>
<evidence type="ECO:0000259" key="7">
    <source>
        <dbReference type="SMART" id="SM00829"/>
    </source>
</evidence>
<evidence type="ECO:0000256" key="3">
    <source>
        <dbReference type="ARBA" id="ARBA00022723"/>
    </source>
</evidence>
<evidence type="ECO:0000256" key="5">
    <source>
        <dbReference type="ARBA" id="ARBA00023002"/>
    </source>
</evidence>
<evidence type="ECO:0000256" key="4">
    <source>
        <dbReference type="ARBA" id="ARBA00022833"/>
    </source>
</evidence>
<dbReference type="InterPro" id="IPR011032">
    <property type="entry name" value="GroES-like_sf"/>
</dbReference>
<organism evidence="8 9">
    <name type="scientific">Candidatus Ornithospirochaeta stercoravium</name>
    <dbReference type="NCBI Taxonomy" id="2840897"/>
    <lineage>
        <taxon>Bacteria</taxon>
        <taxon>Pseudomonadati</taxon>
        <taxon>Spirochaetota</taxon>
        <taxon>Spirochaetia</taxon>
        <taxon>Spirochaetales</taxon>
        <taxon>Spirochaetaceae</taxon>
        <taxon>Spirochaetaceae incertae sedis</taxon>
        <taxon>Candidatus Ornithospirochaeta</taxon>
    </lineage>
</organism>
<dbReference type="SUPFAM" id="SSF51735">
    <property type="entry name" value="NAD(P)-binding Rossmann-fold domains"/>
    <property type="match status" value="1"/>
</dbReference>
<evidence type="ECO:0000313" key="9">
    <source>
        <dbReference type="Proteomes" id="UP000810292"/>
    </source>
</evidence>
<keyword evidence="4 6" id="KW-0862">Zinc</keyword>
<dbReference type="EMBL" id="JADIMF010000073">
    <property type="protein sequence ID" value="MBO8469043.1"/>
    <property type="molecule type" value="Genomic_DNA"/>
</dbReference>
<evidence type="ECO:0000256" key="6">
    <source>
        <dbReference type="RuleBase" id="RU361277"/>
    </source>
</evidence>
<proteinExistence type="inferred from homology"/>
<dbReference type="Proteomes" id="UP000810292">
    <property type="component" value="Unassembled WGS sequence"/>
</dbReference>
<dbReference type="PANTHER" id="PTHR43161">
    <property type="entry name" value="SORBITOL DEHYDROGENASE"/>
    <property type="match status" value="1"/>
</dbReference>
<evidence type="ECO:0000256" key="1">
    <source>
        <dbReference type="ARBA" id="ARBA00001947"/>
    </source>
</evidence>
<protein>
    <submittedName>
        <fullName evidence="8">NAD(P)-dependent alcohol dehydrogenase</fullName>
    </submittedName>
</protein>
<dbReference type="InterPro" id="IPR002328">
    <property type="entry name" value="ADH_Zn_CS"/>
</dbReference>
<comment type="caution">
    <text evidence="8">The sequence shown here is derived from an EMBL/GenBank/DDBJ whole genome shotgun (WGS) entry which is preliminary data.</text>
</comment>